<dbReference type="PRINTS" id="PR01782">
    <property type="entry name" value="MCEVIRFACTOR"/>
</dbReference>
<keyword evidence="4" id="KW-1185">Reference proteome</keyword>
<dbReference type="InterPro" id="IPR003399">
    <property type="entry name" value="Mce/MlaD"/>
</dbReference>
<keyword evidence="1" id="KW-1133">Transmembrane helix</keyword>
<reference evidence="3 4" key="1">
    <citation type="journal article" date="2017" name="Infect. Genet. Evol.">
        <title>The new phylogeny of the genus Mycobacterium: The old and the news.</title>
        <authorList>
            <person name="Tortoli E."/>
            <person name="Fedrizzi T."/>
            <person name="Meehan C.J."/>
            <person name="Trovato A."/>
            <person name="Grottola A."/>
            <person name="Giacobazzi E."/>
            <person name="Serpini G.F."/>
            <person name="Tagliazucchi S."/>
            <person name="Fabio A."/>
            <person name="Bettua C."/>
            <person name="Bertorelli R."/>
            <person name="Frascaro F."/>
            <person name="De Sanctis V."/>
            <person name="Pecorari M."/>
            <person name="Jousson O."/>
            <person name="Segata N."/>
            <person name="Cirillo D.M."/>
        </authorList>
    </citation>
    <scope>NUCLEOTIDE SEQUENCE [LARGE SCALE GENOMIC DNA]</scope>
    <source>
        <strain evidence="3 4">CIP1034565</strain>
    </source>
</reference>
<keyword evidence="1" id="KW-0812">Transmembrane</keyword>
<feature type="domain" description="Mce/MlaD" evidence="2">
    <location>
        <begin position="40"/>
        <end position="114"/>
    </location>
</feature>
<evidence type="ECO:0000256" key="1">
    <source>
        <dbReference type="SAM" id="Phobius"/>
    </source>
</evidence>
<dbReference type="STRING" id="85968.GCA_900073015_01111"/>
<dbReference type="AlphaFoldDB" id="A0A2G5PD87"/>
<dbReference type="Proteomes" id="UP000230551">
    <property type="component" value="Unassembled WGS sequence"/>
</dbReference>
<dbReference type="PANTHER" id="PTHR33371:SF18">
    <property type="entry name" value="MCE-FAMILY PROTEIN MCE3C"/>
    <property type="match status" value="1"/>
</dbReference>
<evidence type="ECO:0000313" key="4">
    <source>
        <dbReference type="Proteomes" id="UP000230551"/>
    </source>
</evidence>
<evidence type="ECO:0000313" key="3">
    <source>
        <dbReference type="EMBL" id="PIB76292.1"/>
    </source>
</evidence>
<comment type="caution">
    <text evidence="3">The sequence shown here is derived from an EMBL/GenBank/DDBJ whole genome shotgun (WGS) entry which is preliminary data.</text>
</comment>
<accession>A0A2G5PD87</accession>
<dbReference type="OrthoDB" id="3456055at2"/>
<gene>
    <name evidence="3" type="ORF">CQY22_006120</name>
</gene>
<name>A0A2G5PD87_9MYCO</name>
<dbReference type="InterPro" id="IPR005693">
    <property type="entry name" value="Mce"/>
</dbReference>
<dbReference type="Pfam" id="PF02470">
    <property type="entry name" value="MlaD"/>
    <property type="match status" value="1"/>
</dbReference>
<sequence>MAREKTLEDRNRTVLGLIALGVTGALIALMLFVSALNLGYKSYTLEFSESGALMPGQTVTVAGIEVGSVSSMKLAGQHVEGKIRVKNDVRLGKDSRAVIKVTTILGSRYLALYPAGDGELPNDHFDLDHTQAPYDLQAALTDITHSYKEFNAEQMAESIGVLGEQMKTLPPLVPQAMKNIHTLSSIIGDRRDQIGTLLAGTQQVTDTLRAQQSNIGLLVNQGQQLVGEFVNRRAAFHSMMQALTSLFTTLDGTIVDNRADLDKLLTDLDTLSGMLADHDDLVENILQIGPVALRNLANSTGTGNAIDFNIGNGLLNDSWMCAISGRAKQFGMIQYFKDCK</sequence>
<dbReference type="PANTHER" id="PTHR33371">
    <property type="entry name" value="INTERMEMBRANE PHOSPHOLIPID TRANSPORT SYSTEM BINDING PROTEIN MLAD-RELATED"/>
    <property type="match status" value="1"/>
</dbReference>
<feature type="transmembrane region" description="Helical" evidence="1">
    <location>
        <begin position="12"/>
        <end position="40"/>
    </location>
</feature>
<keyword evidence="1" id="KW-0472">Membrane</keyword>
<evidence type="ECO:0000259" key="2">
    <source>
        <dbReference type="Pfam" id="PF02470"/>
    </source>
</evidence>
<proteinExistence type="predicted"/>
<dbReference type="RefSeq" id="WP_090587173.1">
    <property type="nucleotide sequence ID" value="NZ_CP104302.1"/>
</dbReference>
<dbReference type="Gene3D" id="1.20.1170.10">
    <property type="match status" value="1"/>
</dbReference>
<organism evidence="3 4">
    <name type="scientific">Mycolicibacterium brumae</name>
    <dbReference type="NCBI Taxonomy" id="85968"/>
    <lineage>
        <taxon>Bacteria</taxon>
        <taxon>Bacillati</taxon>
        <taxon>Actinomycetota</taxon>
        <taxon>Actinomycetes</taxon>
        <taxon>Mycobacteriales</taxon>
        <taxon>Mycobacteriaceae</taxon>
        <taxon>Mycolicibacterium</taxon>
    </lineage>
</organism>
<protein>
    <submittedName>
        <fullName evidence="3">MCE family protein</fullName>
    </submittedName>
</protein>
<dbReference type="GO" id="GO:0005576">
    <property type="term" value="C:extracellular region"/>
    <property type="evidence" value="ECO:0007669"/>
    <property type="project" value="TreeGrafter"/>
</dbReference>
<dbReference type="InterPro" id="IPR052336">
    <property type="entry name" value="MlaD_Phospholipid_Transporter"/>
</dbReference>
<dbReference type="NCBIfam" id="TIGR00996">
    <property type="entry name" value="Mtu_fam_mce"/>
    <property type="match status" value="1"/>
</dbReference>
<dbReference type="EMBL" id="PDCN02000005">
    <property type="protein sequence ID" value="PIB76292.1"/>
    <property type="molecule type" value="Genomic_DNA"/>
</dbReference>